<organism evidence="1 2">
    <name type="scientific">Pisolithus tinctorius Marx 270</name>
    <dbReference type="NCBI Taxonomy" id="870435"/>
    <lineage>
        <taxon>Eukaryota</taxon>
        <taxon>Fungi</taxon>
        <taxon>Dikarya</taxon>
        <taxon>Basidiomycota</taxon>
        <taxon>Agaricomycotina</taxon>
        <taxon>Agaricomycetes</taxon>
        <taxon>Agaricomycetidae</taxon>
        <taxon>Boletales</taxon>
        <taxon>Sclerodermatineae</taxon>
        <taxon>Pisolithaceae</taxon>
        <taxon>Pisolithus</taxon>
    </lineage>
</organism>
<name>A0A0C3IHJ6_PISTI</name>
<proteinExistence type="predicted"/>
<evidence type="ECO:0000313" key="1">
    <source>
        <dbReference type="EMBL" id="KIN96487.1"/>
    </source>
</evidence>
<dbReference type="OrthoDB" id="4230923at2759"/>
<dbReference type="STRING" id="870435.A0A0C3IHJ6"/>
<dbReference type="AlphaFoldDB" id="A0A0C3IHJ6"/>
<reference evidence="1 2" key="1">
    <citation type="submission" date="2014-04" db="EMBL/GenBank/DDBJ databases">
        <authorList>
            <consortium name="DOE Joint Genome Institute"/>
            <person name="Kuo A."/>
            <person name="Kohler A."/>
            <person name="Costa M.D."/>
            <person name="Nagy L.G."/>
            <person name="Floudas D."/>
            <person name="Copeland A."/>
            <person name="Barry K.W."/>
            <person name="Cichocki N."/>
            <person name="Veneault-Fourrey C."/>
            <person name="LaButti K."/>
            <person name="Lindquist E.A."/>
            <person name="Lipzen A."/>
            <person name="Lundell T."/>
            <person name="Morin E."/>
            <person name="Murat C."/>
            <person name="Sun H."/>
            <person name="Tunlid A."/>
            <person name="Henrissat B."/>
            <person name="Grigoriev I.V."/>
            <person name="Hibbett D.S."/>
            <person name="Martin F."/>
            <person name="Nordberg H.P."/>
            <person name="Cantor M.N."/>
            <person name="Hua S.X."/>
        </authorList>
    </citation>
    <scope>NUCLEOTIDE SEQUENCE [LARGE SCALE GENOMIC DNA]</scope>
    <source>
        <strain evidence="1 2">Marx 270</strain>
    </source>
</reference>
<accession>A0A0C3IHJ6</accession>
<keyword evidence="2" id="KW-1185">Reference proteome</keyword>
<protein>
    <submittedName>
        <fullName evidence="1">Uncharacterized protein</fullName>
    </submittedName>
</protein>
<dbReference type="Proteomes" id="UP000054217">
    <property type="component" value="Unassembled WGS sequence"/>
</dbReference>
<reference evidence="2" key="2">
    <citation type="submission" date="2015-01" db="EMBL/GenBank/DDBJ databases">
        <title>Evolutionary Origins and Diversification of the Mycorrhizal Mutualists.</title>
        <authorList>
            <consortium name="DOE Joint Genome Institute"/>
            <consortium name="Mycorrhizal Genomics Consortium"/>
            <person name="Kohler A."/>
            <person name="Kuo A."/>
            <person name="Nagy L.G."/>
            <person name="Floudas D."/>
            <person name="Copeland A."/>
            <person name="Barry K.W."/>
            <person name="Cichocki N."/>
            <person name="Veneault-Fourrey C."/>
            <person name="LaButti K."/>
            <person name="Lindquist E.A."/>
            <person name="Lipzen A."/>
            <person name="Lundell T."/>
            <person name="Morin E."/>
            <person name="Murat C."/>
            <person name="Riley R."/>
            <person name="Ohm R."/>
            <person name="Sun H."/>
            <person name="Tunlid A."/>
            <person name="Henrissat B."/>
            <person name="Grigoriev I.V."/>
            <person name="Hibbett D.S."/>
            <person name="Martin F."/>
        </authorList>
    </citation>
    <scope>NUCLEOTIDE SEQUENCE [LARGE SCALE GENOMIC DNA]</scope>
    <source>
        <strain evidence="2">Marx 270</strain>
    </source>
</reference>
<evidence type="ECO:0000313" key="2">
    <source>
        <dbReference type="Proteomes" id="UP000054217"/>
    </source>
</evidence>
<sequence length="322" mass="35316">MSGPSLAGKSTRSGSFSLDKIVNNPEAEIQNADLARAYLDQLYMVQGEPATPKHILHTLFYILQTKGVNNMLRSAIRSMAYLVRELAALAMAETVIKAVSSNIENSVVAAISPQIAKILSTAKKLEKVNESATLLNNNYAQRIESIANMTNSADTHCLEGEIPLGKCLSLEHAKAHAAIKEGQLLINPNSNHPTLNSSSSRESIIEVIKLALEAIEEADSPDLQLKLIMQLHNNSILLELNTHEAIAWIKEPINKAAFLTKLGGKVTIKNCHYNIVIPFLPISTNMELPDTLHGMESENNILHESIAQIKWIKDLAKHSPNQ</sequence>
<dbReference type="InParanoid" id="A0A0C3IHJ6"/>
<dbReference type="EMBL" id="KN832045">
    <property type="protein sequence ID" value="KIN96487.1"/>
    <property type="molecule type" value="Genomic_DNA"/>
</dbReference>
<gene>
    <name evidence="1" type="ORF">M404DRAFT_162882</name>
</gene>
<dbReference type="HOGENOM" id="CLU_031133_1_0_1"/>